<reference evidence="2 3" key="1">
    <citation type="journal article" date="2018" name="MBio">
        <title>Comparative Genomics Reveals the Core Gene Toolbox for the Fungus-Insect Symbiosis.</title>
        <authorList>
            <person name="Wang Y."/>
            <person name="Stata M."/>
            <person name="Wang W."/>
            <person name="Stajich J.E."/>
            <person name="White M.M."/>
            <person name="Moncalvo J.M."/>
        </authorList>
    </citation>
    <scope>NUCLEOTIDE SEQUENCE [LARGE SCALE GENOMIC DNA]</scope>
    <source>
        <strain evidence="2 3">AUS-77-4</strain>
    </source>
</reference>
<feature type="compositionally biased region" description="Polar residues" evidence="1">
    <location>
        <begin position="176"/>
        <end position="199"/>
    </location>
</feature>
<feature type="compositionally biased region" description="Polar residues" evidence="1">
    <location>
        <begin position="116"/>
        <end position="127"/>
    </location>
</feature>
<feature type="compositionally biased region" description="Polar residues" evidence="1">
    <location>
        <begin position="80"/>
        <end position="108"/>
    </location>
</feature>
<evidence type="ECO:0000313" key="2">
    <source>
        <dbReference type="EMBL" id="PVU89625.1"/>
    </source>
</evidence>
<proteinExistence type="predicted"/>
<dbReference type="EMBL" id="MBFT01000532">
    <property type="protein sequence ID" value="PVU89625.1"/>
    <property type="molecule type" value="Genomic_DNA"/>
</dbReference>
<feature type="compositionally biased region" description="Polar residues" evidence="1">
    <location>
        <begin position="212"/>
        <end position="225"/>
    </location>
</feature>
<feature type="region of interest" description="Disordered" evidence="1">
    <location>
        <begin position="260"/>
        <end position="301"/>
    </location>
</feature>
<accession>A0A2T9YBD0</accession>
<gene>
    <name evidence="2" type="ORF">BB559_005011</name>
</gene>
<comment type="caution">
    <text evidence="2">The sequence shown here is derived from an EMBL/GenBank/DDBJ whole genome shotgun (WGS) entry which is preliminary data.</text>
</comment>
<feature type="compositionally biased region" description="Basic and acidic residues" evidence="1">
    <location>
        <begin position="54"/>
        <end position="65"/>
    </location>
</feature>
<evidence type="ECO:0000313" key="3">
    <source>
        <dbReference type="Proteomes" id="UP000245699"/>
    </source>
</evidence>
<name>A0A2T9YBD0_9FUNG</name>
<dbReference type="OrthoDB" id="2595509at2759"/>
<organism evidence="2 3">
    <name type="scientific">Furculomyces boomerangus</name>
    <dbReference type="NCBI Taxonomy" id="61424"/>
    <lineage>
        <taxon>Eukaryota</taxon>
        <taxon>Fungi</taxon>
        <taxon>Fungi incertae sedis</taxon>
        <taxon>Zoopagomycota</taxon>
        <taxon>Kickxellomycotina</taxon>
        <taxon>Harpellomycetes</taxon>
        <taxon>Harpellales</taxon>
        <taxon>Harpellaceae</taxon>
        <taxon>Furculomyces</taxon>
    </lineage>
</organism>
<protein>
    <submittedName>
        <fullName evidence="2">Uncharacterized protein</fullName>
    </submittedName>
</protein>
<dbReference type="AlphaFoldDB" id="A0A2T9YBD0"/>
<feature type="compositionally biased region" description="Polar residues" evidence="1">
    <location>
        <begin position="285"/>
        <end position="295"/>
    </location>
</feature>
<feature type="compositionally biased region" description="Acidic residues" evidence="1">
    <location>
        <begin position="66"/>
        <end position="79"/>
    </location>
</feature>
<feature type="region of interest" description="Disordered" evidence="1">
    <location>
        <begin position="32"/>
        <end position="225"/>
    </location>
</feature>
<dbReference type="Proteomes" id="UP000245699">
    <property type="component" value="Unassembled WGS sequence"/>
</dbReference>
<evidence type="ECO:0000256" key="1">
    <source>
        <dbReference type="SAM" id="MobiDB-lite"/>
    </source>
</evidence>
<keyword evidence="3" id="KW-1185">Reference proteome</keyword>
<sequence length="301" mass="34523">MTTRRTNRVRYALSEESERLKVAIAEPVFKWSKRWSKPPLSENDPRKKTKYKVYKWEKTEQKAEFEPESELELDGEQESEMPTSNQPESDMPTENQPESGIPTENQPESEMPVENQPEQKQESSIMEETNPDGERTISEETSIPEQVNQEQETKNLENTNLEETKQDTENTDLQELEQVSTGNETEQIIVNPESKSTCETNDETKENPFGINDQQPNPDIEKQNSQLENSENLACDEILVADTLQNMTELNETRLEKVKETGLDNVEETAPKNVLGDEQLKGGANTHNSQQNQEHQQLDPM</sequence>